<evidence type="ECO:0000313" key="2">
    <source>
        <dbReference type="EMBL" id="ETS59561.1"/>
    </source>
</evidence>
<reference evidence="2 3" key="1">
    <citation type="journal article" date="2014" name="Genome Announc.">
        <title>Genome sequence of the basidiomycetous fungus Pseudozyma aphidis DSM70725, an efficient producer of biosurfactant mannosylerythritol lipids.</title>
        <authorList>
            <person name="Lorenz S."/>
            <person name="Guenther M."/>
            <person name="Grumaz C."/>
            <person name="Rupp S."/>
            <person name="Zibek S."/>
            <person name="Sohn K."/>
        </authorList>
    </citation>
    <scope>NUCLEOTIDE SEQUENCE [LARGE SCALE GENOMIC DNA]</scope>
    <source>
        <strain evidence="3">ATCC 32657 / CBS 517.83 / DSM 70725 / JCM 10318 / NBRC 10182 / NRRL Y-7954 / St-0401</strain>
    </source>
</reference>
<organism evidence="2 3">
    <name type="scientific">Moesziomyces aphidis</name>
    <name type="common">Pseudozyma aphidis</name>
    <dbReference type="NCBI Taxonomy" id="84754"/>
    <lineage>
        <taxon>Eukaryota</taxon>
        <taxon>Fungi</taxon>
        <taxon>Dikarya</taxon>
        <taxon>Basidiomycota</taxon>
        <taxon>Ustilaginomycotina</taxon>
        <taxon>Ustilaginomycetes</taxon>
        <taxon>Ustilaginales</taxon>
        <taxon>Ustilaginaceae</taxon>
        <taxon>Moesziomyces</taxon>
    </lineage>
</organism>
<accession>W3VFP3</accession>
<evidence type="ECO:0000313" key="3">
    <source>
        <dbReference type="Proteomes" id="UP000019462"/>
    </source>
</evidence>
<dbReference type="EMBL" id="AWNI01000042">
    <property type="protein sequence ID" value="ETS59561.1"/>
    <property type="molecule type" value="Genomic_DNA"/>
</dbReference>
<dbReference type="AlphaFoldDB" id="W3VFP3"/>
<gene>
    <name evidence="2" type="ORF">PaG_06482</name>
</gene>
<comment type="caution">
    <text evidence="2">The sequence shown here is derived from an EMBL/GenBank/DDBJ whole genome shotgun (WGS) entry which is preliminary data.</text>
</comment>
<feature type="region of interest" description="Disordered" evidence="1">
    <location>
        <begin position="98"/>
        <end position="147"/>
    </location>
</feature>
<evidence type="ECO:0000256" key="1">
    <source>
        <dbReference type="SAM" id="MobiDB-lite"/>
    </source>
</evidence>
<keyword evidence="3" id="KW-1185">Reference proteome</keyword>
<dbReference type="Proteomes" id="UP000019462">
    <property type="component" value="Unassembled WGS sequence"/>
</dbReference>
<feature type="compositionally biased region" description="Low complexity" evidence="1">
    <location>
        <begin position="510"/>
        <end position="524"/>
    </location>
</feature>
<dbReference type="HOGENOM" id="CLU_508249_0_0_1"/>
<dbReference type="OrthoDB" id="2555429at2759"/>
<feature type="compositionally biased region" description="Basic residues" evidence="1">
    <location>
        <begin position="100"/>
        <end position="110"/>
    </location>
</feature>
<name>W3VFP3_MOEAP</name>
<sequence length="542" mass="58221">MGNIGSRHASNVVDGFVLRLARIVDSVLRTINRKLSVLSSYFFSRVFGYDVVFSDELASPTYAAGAGASTATARRGDPLVCGPGNVCIVPASRIQQRLAEKKRRSERRKRAEAAAMGKEMLQRHKAANRRSEYSKVDSPPSSPITEKEKIIHSLGPVARAPPPRPEIERETAAERDRGKLWVLGNVQPTHTVRPQPKVAFYDTPAPASPIAGAGEASIDEHVIQRMHEQRQAAATVVIKKAIQPRKSSKLPSLATAAGTRIEAVVEKDETCVDGAVLGGHMTTRKSTGGGDRPLLAPRPVRLPDGALSLGPSPWEPSFRHPFAEGDVALTSKAKQQLRQYRPKLSLDTHVETSPLPHATAAFVASPPALDDETADDVADCVADWGAAISRPPSTASTRANRTPALARRSIDAISLRSFDSASNHAHTAIDVKTLATKAVKEEKGRNVWKDQVNKAAMQRCLLQKNGDQGRRFSLGGPGMATATGLDRALTRVRTHELDLPTHKSAGRRGSSPALASLPHSASASGRSTPLLRAESPLHTVSH</sequence>
<feature type="region of interest" description="Disordered" evidence="1">
    <location>
        <begin position="496"/>
        <end position="542"/>
    </location>
</feature>
<protein>
    <submittedName>
        <fullName evidence="2">Uncharacterized protein</fullName>
    </submittedName>
</protein>
<proteinExistence type="predicted"/>